<protein>
    <submittedName>
        <fullName evidence="2">Uncharacterized protein</fullName>
    </submittedName>
</protein>
<organism evidence="2 3">
    <name type="scientific">Alcaligenes xylosoxydans xylosoxydans</name>
    <name type="common">Achromobacter xylosoxidans</name>
    <dbReference type="NCBI Taxonomy" id="85698"/>
    <lineage>
        <taxon>Bacteria</taxon>
        <taxon>Pseudomonadati</taxon>
        <taxon>Pseudomonadota</taxon>
        <taxon>Betaproteobacteria</taxon>
        <taxon>Burkholderiales</taxon>
        <taxon>Alcaligenaceae</taxon>
        <taxon>Achromobacter</taxon>
    </lineage>
</organism>
<proteinExistence type="predicted"/>
<comment type="caution">
    <text evidence="2">The sequence shown here is derived from an EMBL/GenBank/DDBJ whole genome shotgun (WGS) entry which is preliminary data.</text>
</comment>
<dbReference type="AlphaFoldDB" id="A0A1R1JMH0"/>
<feature type="region of interest" description="Disordered" evidence="1">
    <location>
        <begin position="73"/>
        <end position="109"/>
    </location>
</feature>
<name>A0A1R1JMH0_ALCXX</name>
<evidence type="ECO:0000313" key="3">
    <source>
        <dbReference type="Proteomes" id="UP000187251"/>
    </source>
</evidence>
<reference evidence="2 3" key="1">
    <citation type="submission" date="2016-09" db="EMBL/GenBank/DDBJ databases">
        <title>Phylogenomics of Achromobacter.</title>
        <authorList>
            <person name="Jeukens J."/>
            <person name="Freschi L."/>
            <person name="Vincent A.T."/>
            <person name="Emond-Rheault J.-G."/>
            <person name="Kukavica-Ibrulj I."/>
            <person name="Charette S.J."/>
            <person name="Levesque R.C."/>
        </authorList>
    </citation>
    <scope>NUCLEOTIDE SEQUENCE [LARGE SCALE GENOMIC DNA]</scope>
    <source>
        <strain evidence="2 3">AUS488</strain>
    </source>
</reference>
<dbReference type="Proteomes" id="UP000187251">
    <property type="component" value="Unassembled WGS sequence"/>
</dbReference>
<evidence type="ECO:0000313" key="2">
    <source>
        <dbReference type="EMBL" id="OMG79328.1"/>
    </source>
</evidence>
<evidence type="ECO:0000256" key="1">
    <source>
        <dbReference type="SAM" id="MobiDB-lite"/>
    </source>
</evidence>
<accession>A0A1R1JMH0</accession>
<sequence length="169" mass="18013">MTTSYSDLILQALAKHGRLNTPQLAAKISCDTKKTTQLVSLMRTNKKLKTDGAIDGLAAYSLTDRGRSLVPVDTKAATPSAPASLDDLADSQMRPTKQQAAEPNARATRPVADLRNSLAHLEDKEAPAFGLLNTGEFLIMADGHTIKIPAEYVPVMRAQLGPATAGAFQ</sequence>
<dbReference type="EMBL" id="MJMN01000046">
    <property type="protein sequence ID" value="OMG79328.1"/>
    <property type="molecule type" value="Genomic_DNA"/>
</dbReference>
<dbReference type="RefSeq" id="WP_076415447.1">
    <property type="nucleotide sequence ID" value="NZ_MJMN01000046.1"/>
</dbReference>
<gene>
    <name evidence="2" type="ORF">BIZ92_15130</name>
</gene>